<reference evidence="3 4" key="1">
    <citation type="submission" date="2023-08" db="EMBL/GenBank/DDBJ databases">
        <title>Black Yeasts Isolated from many extreme environments.</title>
        <authorList>
            <person name="Coleine C."/>
            <person name="Stajich J.E."/>
            <person name="Selbmann L."/>
        </authorList>
    </citation>
    <scope>NUCLEOTIDE SEQUENCE [LARGE SCALE GENOMIC DNA]</scope>
    <source>
        <strain evidence="3 4">CCFEE 5885</strain>
    </source>
</reference>
<feature type="transmembrane region" description="Helical" evidence="2">
    <location>
        <begin position="83"/>
        <end position="107"/>
    </location>
</feature>
<dbReference type="InterPro" id="IPR000366">
    <property type="entry name" value="GPCR_STE2"/>
</dbReference>
<gene>
    <name evidence="3" type="ORF">LTR24_000264</name>
</gene>
<evidence type="ECO:0000313" key="3">
    <source>
        <dbReference type="EMBL" id="KAK5102354.1"/>
    </source>
</evidence>
<evidence type="ECO:0008006" key="5">
    <source>
        <dbReference type="Google" id="ProtNLM"/>
    </source>
</evidence>
<feature type="transmembrane region" description="Helical" evidence="2">
    <location>
        <begin position="261"/>
        <end position="283"/>
    </location>
</feature>
<dbReference type="Proteomes" id="UP001345013">
    <property type="component" value="Unassembled WGS sequence"/>
</dbReference>
<protein>
    <recommendedName>
        <fullName evidence="5">G-protein coupled receptors family 2 profile 2 domain-containing protein</fullName>
    </recommendedName>
</protein>
<evidence type="ECO:0000256" key="1">
    <source>
        <dbReference type="SAM" id="MobiDB-lite"/>
    </source>
</evidence>
<name>A0ABR0KPH5_9EURO</name>
<organism evidence="3 4">
    <name type="scientific">Lithohypha guttulata</name>
    <dbReference type="NCBI Taxonomy" id="1690604"/>
    <lineage>
        <taxon>Eukaryota</taxon>
        <taxon>Fungi</taxon>
        <taxon>Dikarya</taxon>
        <taxon>Ascomycota</taxon>
        <taxon>Pezizomycotina</taxon>
        <taxon>Eurotiomycetes</taxon>
        <taxon>Chaetothyriomycetidae</taxon>
        <taxon>Chaetothyriales</taxon>
        <taxon>Trichomeriaceae</taxon>
        <taxon>Lithohypha</taxon>
    </lineage>
</organism>
<feature type="transmembrane region" description="Helical" evidence="2">
    <location>
        <begin position="208"/>
        <end position="232"/>
    </location>
</feature>
<accession>A0ABR0KPH5</accession>
<feature type="transmembrane region" description="Helical" evidence="2">
    <location>
        <begin position="324"/>
        <end position="352"/>
    </location>
</feature>
<comment type="caution">
    <text evidence="3">The sequence shown here is derived from an EMBL/GenBank/DDBJ whole genome shotgun (WGS) entry which is preliminary data.</text>
</comment>
<feature type="transmembrane region" description="Helical" evidence="2">
    <location>
        <begin position="119"/>
        <end position="150"/>
    </location>
</feature>
<feature type="region of interest" description="Disordered" evidence="1">
    <location>
        <begin position="417"/>
        <end position="459"/>
    </location>
</feature>
<feature type="transmembrane region" description="Helical" evidence="2">
    <location>
        <begin position="170"/>
        <end position="196"/>
    </location>
</feature>
<dbReference type="Pfam" id="PF02116">
    <property type="entry name" value="STE2"/>
    <property type="match status" value="1"/>
</dbReference>
<keyword evidence="2" id="KW-0472">Membrane</keyword>
<evidence type="ECO:0000256" key="2">
    <source>
        <dbReference type="SAM" id="Phobius"/>
    </source>
</evidence>
<keyword evidence="2" id="KW-1133">Transmembrane helix</keyword>
<keyword evidence="4" id="KW-1185">Reference proteome</keyword>
<proteinExistence type="predicted"/>
<evidence type="ECO:0000313" key="4">
    <source>
        <dbReference type="Proteomes" id="UP001345013"/>
    </source>
</evidence>
<feature type="compositionally biased region" description="Polar residues" evidence="1">
    <location>
        <begin position="429"/>
        <end position="439"/>
    </location>
</feature>
<dbReference type="EMBL" id="JAVRRG010000002">
    <property type="protein sequence ID" value="KAK5102354.1"/>
    <property type="molecule type" value="Genomic_DNA"/>
</dbReference>
<feature type="compositionally biased region" description="Basic and acidic residues" evidence="1">
    <location>
        <begin position="440"/>
        <end position="459"/>
    </location>
</feature>
<keyword evidence="2" id="KW-0812">Transmembrane</keyword>
<sequence>MSTTNNSLCETATFPVLGCPIPADGIGSSCYTLPFAIPVCPTYNYAAAAAARNTSNKVFPNGTPLTNYTTFQTLDETFYRPQAYSLLVASMGLAISVLTLCNVLVLTPARKLGKPMHTAVLVGLLAEIVGRGCGVHLCTAGPAVSSYLLLTGDWASTRFSASYRGAMTGRLVGLVVGFACVQIAFAVQGVALCTWVRVKFGRGWYHGVLVVLMGVGFVAWVFTAAFAGYRIFWVAFVREGTYLPAVFEGTWWGWLSRGYRISVYLSVMLWCLCFGVGAGLVLWERRAMSFGMGSGGTGGSGRPESTMAGLTGRRNKARNAYETALRLIGVVGVASFILPSVVCFVSMVWRTIPVLESLAQPIILALLPISTLFLVDGSPIEPNERFVASGSGVGDRYGRRECLAEINQRSVHHLNNPFHGSAELEGKSTESSGWDSNARSGERLHQGQFERELQEIDRM</sequence>